<evidence type="ECO:0000313" key="2">
    <source>
        <dbReference type="EMBL" id="CAK9114759.1"/>
    </source>
</evidence>
<sequence>MYTRSSLKEQTTPVALTLSDTFAIVSNVSFVDYDLDLGEIGGPITWDGSDVAEVTGYAVYLARAAPAFGEARFCAYAWESLRATGAVIENAEILGSDSMAGEWASGASVISGSFQLTALGNAVALRMATRASVAHLLSIDSTNVSASVNGARRLSRQLSSETSMSFQAVVPSMSLTASLDLLLAVSAEPVPFAAMMAHFLFALGVDRAISTEVMISGMQVFEVPMSQWMPEEGNESVSGLSAENLGVSLPTQLLAVCERIQVANVSVGIEQLDLPPEFDLQNWTHILVYSVANGAEQSTPAASRIEDVSSSISALRFVDKDLDEGDLGGQVQWAAPNDLRRLEAYRVYLTKNMEHSLVGAEIPVGTNERSIPADTISWPVLEVFTKSQLAEQSTPVSLAISDTSSSVSAIDFVDDDLDLTDLGGQVSWVAPADRAQVSQYVVYLAEACQDSVVAEVTGSISLSLPGATQEQVIAAVKTSLAASLGVSEATIVLTSITAGRRLSTTWDITYSLSVPVAQASQLVSQTSAISADASAFLSTLRQELLVQGVDSVSVNSMVLLSFPTATVRVVIVDSSNTTDDSDPLPDGNTSDGVRRLDRRLSTSPGAVPLWICTANLLDNATVNETVLDIPADTALRLAFQDLDLDLGEFGGLLSWSPASDEDLVEDYLVYFGAPAVLINGHWMCASMEDGTNDTSDVNGTGWCPTLYFGRVPVGTDAQLASERLLKDLDMHDLGGVLSWEPPETLRWVTSYYVYLAEDAAGSARSQIQPMLMAGDNDIDVPAETPRLNFTHFVVYTASILAEQTTPSFRAIQDEASRAANVSFIDEDLDEFEVGGPLTWLEPEDFSEVTAYNVYLAESRDGENRSLLGNVSVGTNRFDVPADTQLASFTHLVVFAESSLVEQTTPAAVRIIETVASVSALNFVDQDLDPAELGGFLSWRAASSPLVQSYNVYLASDAVGTGRLPAAGGIISVTQTHAILPADTAINNFTHFLVFTESVLAEQSTPVATPLSDSFGLARNIDFYDLDLDDGDLGGNLSWQPPVDDSLVIGYNVFLADAAPCQDCGRSAVANLSETLVQIPADTPVLNWTDFLIYARSSFAEQSTPATYAVVDANASVSGINFVDKDLEYKEIGGTLLWTAPDSERVESYGIYLSDASQNSRITLGYVGQASTTRLIPAETETYGLEFLSIYTRSILAEQSTPVALEISDTGAVITNVSFVDYDLDESDLGGNLSWTEPDDLSQVEQYNIYFATTRCDSSDGFANSSEESDSRLEVSFCDRTFFGTTPLGDSDIAVLPETSLGNFTHFLVYANSSLAEQSIPAWHEIFDMNASVSGIHFVDLDLDETQLGGNISWTAPADPSRVQDYVVSLSNDALQRSGTAETSDLGVVASEELVLPPEAPIADFILVYTRSQLVEQTTPVAFDIVDAVASVSNITFPDHDLDETDIGGTLSWLPPTTVGSEEVTIYMVYLATMSGVSCGSHDWCVRSYFAQAPAEMDNISVPPETPLENFTHWLVFTRSRLVEQSTPVAHEIFDAVSSVSGIQFTDKDLDILELGGTVTWLEPVYSMRISNYNLYLSMDPAGLGRNALGSAVQQQLLIGPDVPSEGYSFISVYTESTLVEQTTPVSLQFFDRESLVQNVSFPDFDLDYDDLGGTLEWGTPQDDTQVTHYVVYMVVVPADDFMVNDCEAMITEDSIFEWSPPGFSLIGAYQSNVSTICNRSFYAVVPVGTQMIQVPQNLSLHPYTHWAVYTKSTLVEQSTPSSLLIYDYVANVSNITFQGLDLDYAHLGGTIEWVEPALTQRVYSYVVYLAETAMGEYRSQVENEVLVGGHQLLVPPDTLRLSYTHFVIYTKSTLAEQTTPSYLAFLDEISVAGNVTFVDDDLDRHEIGGDLVWLQPEDDSEVTHYIVYLAEDRSGSNRSLLGNVSQGVHLFAVPPDTPLMAFTHLCIFARSVLVEATTPSSVLVVDISSSISALSFTDLDLDPLELGGWITWTPPGNFARVVSYMVYLATDPFGAGRVQVGEVPLGGSSQLLLPETTLDAFSHVVVYSKSILAEQSTPVAFSIVDNVAQVSDIVFPDFDLDADDLGGILEWQAPSDTSKVSQYEVYMLEVSVDSPNCSFRNSTFSMDSTCERRHFGSSPVGVENLTVPVDTAVENYSYFAIFSRSSLVEQTTPTMHLFDDMIASVSNIRFTDQDLDDEEIGGRILWTHPSLMQRVYTYRLYLSSTDYGLQRSLIAELPKTMSAEDLPPETEAAPFLAIYTTSTLTEQTTPVALAVEDKFAPVSNISFPDFDLDETDLGGTLTWAPPLDESQVEQYMIYLAMFTQNASECPDTADSTSFVALVTGSMTLTLAGASPSQLESAMKASLAAFLSVPISWISVSVNPAARRLNRRDRRLSTSWTVQYQVVVPAGSEASVVASANSLGSSNSFEASLAAELVAEGISSSDVAGLTVVSFSTVSVSFVFPESVTPLFSANQTENATSIFEVITTSSTRTTTTSITTTRRSNASEDSHDVTRQMRCPLFLVAFATRSNARSY</sequence>
<organism evidence="2 3">
    <name type="scientific">Durusdinium trenchii</name>
    <dbReference type="NCBI Taxonomy" id="1381693"/>
    <lineage>
        <taxon>Eukaryota</taxon>
        <taxon>Sar</taxon>
        <taxon>Alveolata</taxon>
        <taxon>Dinophyceae</taxon>
        <taxon>Suessiales</taxon>
        <taxon>Symbiodiniaceae</taxon>
        <taxon>Durusdinium</taxon>
    </lineage>
</organism>
<name>A0ABP0SQT0_9DINO</name>
<proteinExistence type="predicted"/>
<evidence type="ECO:0000256" key="1">
    <source>
        <dbReference type="SAM" id="MobiDB-lite"/>
    </source>
</evidence>
<feature type="region of interest" description="Disordered" evidence="1">
    <location>
        <begin position="576"/>
        <end position="595"/>
    </location>
</feature>
<reference evidence="2 3" key="1">
    <citation type="submission" date="2024-02" db="EMBL/GenBank/DDBJ databases">
        <authorList>
            <person name="Chen Y."/>
            <person name="Shah S."/>
            <person name="Dougan E. K."/>
            <person name="Thang M."/>
            <person name="Chan C."/>
        </authorList>
    </citation>
    <scope>NUCLEOTIDE SEQUENCE [LARGE SCALE GENOMIC DNA]</scope>
</reference>
<dbReference type="Proteomes" id="UP001642484">
    <property type="component" value="Unassembled WGS sequence"/>
</dbReference>
<accession>A0ABP0SQT0</accession>
<dbReference type="EMBL" id="CAXAMN010028029">
    <property type="protein sequence ID" value="CAK9114759.1"/>
    <property type="molecule type" value="Genomic_DNA"/>
</dbReference>
<keyword evidence="3" id="KW-1185">Reference proteome</keyword>
<evidence type="ECO:0000313" key="3">
    <source>
        <dbReference type="Proteomes" id="UP001642484"/>
    </source>
</evidence>
<gene>
    <name evidence="2" type="ORF">CCMP2556_LOCUS53067</name>
</gene>
<comment type="caution">
    <text evidence="2">The sequence shown here is derived from an EMBL/GenBank/DDBJ whole genome shotgun (WGS) entry which is preliminary data.</text>
</comment>
<protein>
    <submittedName>
        <fullName evidence="2">Uncharacterized protein</fullName>
    </submittedName>
</protein>